<evidence type="ECO:0000313" key="1">
    <source>
        <dbReference type="EMBL" id="HAG1962645.1"/>
    </source>
</evidence>
<accession>A0A759M509</accession>
<gene>
    <name evidence="1" type="ORF">G8R56_000775</name>
</gene>
<protein>
    <recommendedName>
        <fullName evidence="2">Transcriptional regulator</fullName>
    </recommendedName>
</protein>
<sequence>MTAMEYLRQNPGSSVQQISAGIKKAKKVISGEMANNLAAGLIVREKGNGGVMVYSINDMPFGCSNRLTMMFNQLLKESRQ</sequence>
<proteinExistence type="predicted"/>
<organism evidence="1">
    <name type="scientific">Salmonella enterica</name>
    <name type="common">Salmonella choleraesuis</name>
    <dbReference type="NCBI Taxonomy" id="28901"/>
    <lineage>
        <taxon>Bacteria</taxon>
        <taxon>Pseudomonadati</taxon>
        <taxon>Pseudomonadota</taxon>
        <taxon>Gammaproteobacteria</taxon>
        <taxon>Enterobacterales</taxon>
        <taxon>Enterobacteriaceae</taxon>
        <taxon>Salmonella</taxon>
    </lineage>
</organism>
<reference evidence="1" key="1">
    <citation type="journal article" date="2018" name="Genome Biol.">
        <title>SKESA: strategic k-mer extension for scrupulous assemblies.</title>
        <authorList>
            <person name="Souvorov A."/>
            <person name="Agarwala R."/>
            <person name="Lipman D.J."/>
        </authorList>
    </citation>
    <scope>NUCLEOTIDE SEQUENCE</scope>
    <source>
        <strain evidence="1">MA.CK_97/00003274</strain>
    </source>
</reference>
<comment type="caution">
    <text evidence="1">The sequence shown here is derived from an EMBL/GenBank/DDBJ whole genome shotgun (WGS) entry which is preliminary data.</text>
</comment>
<dbReference type="EMBL" id="DAAXPA010000002">
    <property type="protein sequence ID" value="HAG1962645.1"/>
    <property type="molecule type" value="Genomic_DNA"/>
</dbReference>
<reference evidence="1" key="2">
    <citation type="submission" date="2020-02" db="EMBL/GenBank/DDBJ databases">
        <authorList>
            <consortium name="NCBI Pathogen Detection Project"/>
        </authorList>
    </citation>
    <scope>NUCLEOTIDE SEQUENCE</scope>
    <source>
        <strain evidence="1">MA.CK_97/00003274</strain>
    </source>
</reference>
<name>A0A759M509_SALER</name>
<evidence type="ECO:0008006" key="2">
    <source>
        <dbReference type="Google" id="ProtNLM"/>
    </source>
</evidence>
<dbReference type="AlphaFoldDB" id="A0A759M509"/>